<dbReference type="InterPro" id="IPR036938">
    <property type="entry name" value="PAP2/HPO_sf"/>
</dbReference>
<dbReference type="Proteomes" id="UP000731907">
    <property type="component" value="Unassembled WGS sequence"/>
</dbReference>
<dbReference type="InterPro" id="IPR032818">
    <property type="entry name" value="DedA-like"/>
</dbReference>
<evidence type="ECO:0000256" key="4">
    <source>
        <dbReference type="ARBA" id="ARBA00022692"/>
    </source>
</evidence>
<feature type="transmembrane region" description="Helical" evidence="7">
    <location>
        <begin position="300"/>
        <end position="325"/>
    </location>
</feature>
<evidence type="ECO:0000256" key="7">
    <source>
        <dbReference type="SAM" id="Phobius"/>
    </source>
</evidence>
<feature type="transmembrane region" description="Helical" evidence="7">
    <location>
        <begin position="244"/>
        <end position="266"/>
    </location>
</feature>
<dbReference type="SMART" id="SM00014">
    <property type="entry name" value="acidPPc"/>
    <property type="match status" value="1"/>
</dbReference>
<feature type="transmembrane region" description="Helical" evidence="7">
    <location>
        <begin position="176"/>
        <end position="196"/>
    </location>
</feature>
<feature type="transmembrane region" description="Helical" evidence="7">
    <location>
        <begin position="374"/>
        <end position="394"/>
    </location>
</feature>
<evidence type="ECO:0000256" key="2">
    <source>
        <dbReference type="ARBA" id="ARBA00010792"/>
    </source>
</evidence>
<reference evidence="9 10" key="1">
    <citation type="submission" date="2021-06" db="EMBL/GenBank/DDBJ databases">
        <title>Rhodobacteraceae bacterium strain HSP-20.</title>
        <authorList>
            <person name="Chen W.-M."/>
        </authorList>
    </citation>
    <scope>NUCLEOTIDE SEQUENCE [LARGE SCALE GENOMIC DNA]</scope>
    <source>
        <strain evidence="9 10">HSP-20</strain>
    </source>
</reference>
<keyword evidence="6 7" id="KW-0472">Membrane</keyword>
<evidence type="ECO:0000256" key="3">
    <source>
        <dbReference type="ARBA" id="ARBA00022475"/>
    </source>
</evidence>
<proteinExistence type="inferred from homology"/>
<feature type="transmembrane region" description="Helical" evidence="7">
    <location>
        <begin position="62"/>
        <end position="81"/>
    </location>
</feature>
<dbReference type="InterPro" id="IPR000326">
    <property type="entry name" value="PAP2/HPO"/>
</dbReference>
<feature type="transmembrane region" description="Helical" evidence="7">
    <location>
        <begin position="112"/>
        <end position="131"/>
    </location>
</feature>
<dbReference type="EMBL" id="JAAATX020000009">
    <property type="protein sequence ID" value="MBU9698797.1"/>
    <property type="molecule type" value="Genomic_DNA"/>
</dbReference>
<feature type="transmembrane region" description="Helical" evidence="7">
    <location>
        <begin position="143"/>
        <end position="164"/>
    </location>
</feature>
<keyword evidence="5 7" id="KW-1133">Transmembrane helix</keyword>
<evidence type="ECO:0000313" key="10">
    <source>
        <dbReference type="Proteomes" id="UP000731907"/>
    </source>
</evidence>
<feature type="domain" description="Phosphatidic acid phosphatase type 2/haloperoxidase" evidence="8">
    <location>
        <begin position="334"/>
        <end position="442"/>
    </location>
</feature>
<feature type="transmembrane region" description="Helical" evidence="7">
    <location>
        <begin position="401"/>
        <end position="420"/>
    </location>
</feature>
<name>A0ABS6J5L2_9RHOB</name>
<dbReference type="PANTHER" id="PTHR30353:SF15">
    <property type="entry name" value="INNER MEMBRANE PROTEIN YABI"/>
    <property type="match status" value="1"/>
</dbReference>
<dbReference type="Pfam" id="PF01569">
    <property type="entry name" value="PAP2"/>
    <property type="match status" value="1"/>
</dbReference>
<accession>A0ABS6J5L2</accession>
<dbReference type="Pfam" id="PF14067">
    <property type="entry name" value="LssY_C"/>
    <property type="match status" value="1"/>
</dbReference>
<dbReference type="SUPFAM" id="SSF48317">
    <property type="entry name" value="Acid phosphatase/Vanadium-dependent haloperoxidase"/>
    <property type="match status" value="1"/>
</dbReference>
<dbReference type="InterPro" id="IPR032816">
    <property type="entry name" value="VTT_dom"/>
</dbReference>
<dbReference type="InterPro" id="IPR025902">
    <property type="entry name" value="LssY-like-C_dom"/>
</dbReference>
<feature type="transmembrane region" description="Helical" evidence="7">
    <location>
        <begin position="20"/>
        <end position="42"/>
    </location>
</feature>
<keyword evidence="10" id="KW-1185">Reference proteome</keyword>
<evidence type="ECO:0000313" key="9">
    <source>
        <dbReference type="EMBL" id="MBU9698797.1"/>
    </source>
</evidence>
<dbReference type="RefSeq" id="WP_161762922.1">
    <property type="nucleotide sequence ID" value="NZ_JAAATX020000009.1"/>
</dbReference>
<evidence type="ECO:0000256" key="6">
    <source>
        <dbReference type="ARBA" id="ARBA00023136"/>
    </source>
</evidence>
<keyword evidence="3" id="KW-1003">Cell membrane</keyword>
<protein>
    <submittedName>
        <fullName evidence="9">VTT domain-containing protein</fullName>
    </submittedName>
</protein>
<evidence type="ECO:0000256" key="5">
    <source>
        <dbReference type="ARBA" id="ARBA00022989"/>
    </source>
</evidence>
<dbReference type="Gene3D" id="1.20.144.10">
    <property type="entry name" value="Phosphatidic acid phosphatase type 2/haloperoxidase"/>
    <property type="match status" value="1"/>
</dbReference>
<feature type="transmembrane region" description="Helical" evidence="7">
    <location>
        <begin position="465"/>
        <end position="483"/>
    </location>
</feature>
<feature type="transmembrane region" description="Helical" evidence="7">
    <location>
        <begin position="332"/>
        <end position="354"/>
    </location>
</feature>
<comment type="subcellular location">
    <subcellularLocation>
        <location evidence="1">Cell membrane</location>
        <topology evidence="1">Multi-pass membrane protein</topology>
    </subcellularLocation>
</comment>
<gene>
    <name evidence="9" type="ORF">GU927_013180</name>
</gene>
<dbReference type="PANTHER" id="PTHR30353">
    <property type="entry name" value="INNER MEMBRANE PROTEIN DEDA-RELATED"/>
    <property type="match status" value="1"/>
</dbReference>
<comment type="similarity">
    <text evidence="2">Belongs to the DedA family.</text>
</comment>
<comment type="caution">
    <text evidence="9">The sequence shown here is derived from an EMBL/GenBank/DDBJ whole genome shotgun (WGS) entry which is preliminary data.</text>
</comment>
<evidence type="ECO:0000259" key="8">
    <source>
        <dbReference type="SMART" id="SM00014"/>
    </source>
</evidence>
<evidence type="ECO:0000256" key="1">
    <source>
        <dbReference type="ARBA" id="ARBA00004651"/>
    </source>
</evidence>
<organism evidence="9 10">
    <name type="scientific">Paragemmobacter amnigenus</name>
    <dbReference type="NCBI Taxonomy" id="2852097"/>
    <lineage>
        <taxon>Bacteria</taxon>
        <taxon>Pseudomonadati</taxon>
        <taxon>Pseudomonadota</taxon>
        <taxon>Alphaproteobacteria</taxon>
        <taxon>Rhodobacterales</taxon>
        <taxon>Paracoccaceae</taxon>
        <taxon>Paragemmobacter</taxon>
    </lineage>
</organism>
<dbReference type="CDD" id="cd03392">
    <property type="entry name" value="PAP2_like_2"/>
    <property type="match status" value="1"/>
</dbReference>
<feature type="transmembrane region" description="Helical" evidence="7">
    <location>
        <begin position="426"/>
        <end position="444"/>
    </location>
</feature>
<keyword evidence="4 7" id="KW-0812">Transmembrane</keyword>
<dbReference type="Pfam" id="PF09335">
    <property type="entry name" value="VTT_dom"/>
    <property type="match status" value="1"/>
</dbReference>
<sequence>MSLSLDQILPSLQALGVLSYWLIGLASMLEAFFVTGVVIPGTLIVDAGGILVQRGLLDFFDLAWFVALGSVLGSELSYWTGKLAMNRLPGRRRIGESAAFARAKGLFEKRGGMALVIGRFLGPVAGLVPLVAGMADMDRRKFLIWNILGSIPYALAHVAIGYFLGDVMGRIGGSLTRVAVLTGVVLLALIILWTTLYSALRLLPLVWAVMSAALRSLADIPAVRHRIEDHPETARWVEARLDRNAFSGLTLSLLALIFVYIGAVWADSVFEFLSGDPLIGLDNRLSELIHHFQSPGPIRVASFITAVGGWQVVLPVMVAALIWLITEGRRALAVGLAVSVAGNTITVAALKLAFGRPRSPLGVFAETSGSFPSGHAAASVAAYGMLMYVVWRAGRLRAETALLLAGLMAFAIGVSRIYLIEHYLSDVLNGWLVGALWVTVGIAISEWRLSQTSAATAPMADRARVAVLSLAAGLAVLAASNVWRYDHPRNVPVQVADQVLSDAAALAQMGLPAQTESLMGSPVHPVSLVVFARDEFALSDAVLASDWTAAQLPTPGLVFDAIFAAVGGSEDSTVETVSHFWRGQPNDLAFVQRAPGATSSLADPKLRFWRTEFVTADGLRAFVGTVGVDEAGETETTQPIGASPMLRDTLVQGLVARGATVLAASHTSDNVVSIVLP</sequence>